<evidence type="ECO:0000313" key="2">
    <source>
        <dbReference type="EMBL" id="ACC75051.1"/>
    </source>
</evidence>
<dbReference type="EMBL" id="CP001045">
    <property type="protein sequence ID" value="ACC75051.1"/>
    <property type="molecule type" value="Genomic_DNA"/>
</dbReference>
<keyword evidence="2" id="KW-0614">Plasmid</keyword>
<dbReference type="Proteomes" id="UP000001192">
    <property type="component" value="Plasmid pBPHY01"/>
</dbReference>
<gene>
    <name evidence="2" type="ordered locus">Bphy_5988</name>
</gene>
<accession>B2JVS4</accession>
<proteinExistence type="predicted"/>
<protein>
    <submittedName>
        <fullName evidence="2">Uncharacterized protein</fullName>
    </submittedName>
</protein>
<evidence type="ECO:0000256" key="1">
    <source>
        <dbReference type="SAM" id="MobiDB-lite"/>
    </source>
</evidence>
<dbReference type="AlphaFoldDB" id="B2JVS4"/>
<dbReference type="HOGENOM" id="CLU_2567283_0_0_4"/>
<dbReference type="KEGG" id="bph:Bphy_5988"/>
<name>B2JVS4_PARP8</name>
<geneLocation type="plasmid" evidence="2 3">
    <name>pBPHY01</name>
</geneLocation>
<keyword evidence="3" id="KW-1185">Reference proteome</keyword>
<reference evidence="3" key="1">
    <citation type="journal article" date="2014" name="Stand. Genomic Sci.">
        <title>Complete genome sequence of Burkholderia phymatum STM815(T), a broad host range and efficient nitrogen-fixing symbiont of Mimosa species.</title>
        <authorList>
            <person name="Moulin L."/>
            <person name="Klonowska A."/>
            <person name="Caroline B."/>
            <person name="Booth K."/>
            <person name="Vriezen J.A."/>
            <person name="Melkonian R."/>
            <person name="James E.K."/>
            <person name="Young J.P."/>
            <person name="Bena G."/>
            <person name="Hauser L."/>
            <person name="Land M."/>
            <person name="Kyrpides N."/>
            <person name="Bruce D."/>
            <person name="Chain P."/>
            <person name="Copeland A."/>
            <person name="Pitluck S."/>
            <person name="Woyke T."/>
            <person name="Lizotte-Waniewski M."/>
            <person name="Bristow J."/>
            <person name="Riley M."/>
        </authorList>
    </citation>
    <scope>NUCLEOTIDE SEQUENCE [LARGE SCALE GENOMIC DNA]</scope>
    <source>
        <strain evidence="3">DSM 17167 / CIP 108236 / LMG 21445 / STM815</strain>
        <plasmid evidence="3">Plasmid pBPHY01</plasmid>
    </source>
</reference>
<organism evidence="2 3">
    <name type="scientific">Paraburkholderia phymatum (strain DSM 17167 / CIP 108236 / LMG 21445 / STM815)</name>
    <name type="common">Burkholderia phymatum</name>
    <dbReference type="NCBI Taxonomy" id="391038"/>
    <lineage>
        <taxon>Bacteria</taxon>
        <taxon>Pseudomonadati</taxon>
        <taxon>Pseudomonadota</taxon>
        <taxon>Betaproteobacteria</taxon>
        <taxon>Burkholderiales</taxon>
        <taxon>Burkholderiaceae</taxon>
        <taxon>Paraburkholderia</taxon>
    </lineage>
</organism>
<sequence length="81" mass="7728" precursor="true">MVTIAATCAVLLCILLFLLGVEIGTRMSHSSADTRATSSAGVAASAATVPVASGNASPAADAQSSSPAPADIAALPASSTL</sequence>
<feature type="region of interest" description="Disordered" evidence="1">
    <location>
        <begin position="53"/>
        <end position="81"/>
    </location>
</feature>
<evidence type="ECO:0000313" key="3">
    <source>
        <dbReference type="Proteomes" id="UP000001192"/>
    </source>
</evidence>